<dbReference type="Proteomes" id="UP000295632">
    <property type="component" value="Unassembled WGS sequence"/>
</dbReference>
<dbReference type="RefSeq" id="WP_166639208.1">
    <property type="nucleotide sequence ID" value="NZ_SNYJ01000005.1"/>
</dbReference>
<keyword evidence="3" id="KW-1185">Reference proteome</keyword>
<dbReference type="NCBIfam" id="TIGR00176">
    <property type="entry name" value="mobB"/>
    <property type="match status" value="1"/>
</dbReference>
<dbReference type="Pfam" id="PF03205">
    <property type="entry name" value="MobB"/>
    <property type="match status" value="1"/>
</dbReference>
<gene>
    <name evidence="2" type="ORF">EV213_10587</name>
</gene>
<dbReference type="EMBL" id="SNYJ01000005">
    <property type="protein sequence ID" value="TDQ40741.1"/>
    <property type="molecule type" value="Genomic_DNA"/>
</dbReference>
<dbReference type="AlphaFoldDB" id="A0A4R6U3V9"/>
<dbReference type="PANTHER" id="PTHR40072:SF1">
    <property type="entry name" value="MOLYBDOPTERIN-GUANINE DINUCLEOTIDE BIOSYNTHESIS ADAPTER PROTEIN"/>
    <property type="match status" value="1"/>
</dbReference>
<sequence>MQVLQVVGYKNSGKTTLVAKLVELFTKAGHRVGALKHHGHGGQPVGWVDTDSAKQSAAGALLSGVEGDGILQLAATAWDLDTLIELYRFATIELLIVEGYKEADYPKIVLIRNQEDLPLLTSVTNCKAIVSAIPLEEKPSCAVYSYEEMDHWVASVDIAHLNRAMFAIDLLF</sequence>
<evidence type="ECO:0000313" key="2">
    <source>
        <dbReference type="EMBL" id="TDQ40741.1"/>
    </source>
</evidence>
<feature type="domain" description="Molybdopterin-guanine dinucleotide biosynthesis protein B (MobB)" evidence="1">
    <location>
        <begin position="3"/>
        <end position="131"/>
    </location>
</feature>
<accession>A0A4R6U3V9</accession>
<organism evidence="2 3">
    <name type="scientific">Aureibacillus halotolerans</name>
    <dbReference type="NCBI Taxonomy" id="1508390"/>
    <lineage>
        <taxon>Bacteria</taxon>
        <taxon>Bacillati</taxon>
        <taxon>Bacillota</taxon>
        <taxon>Bacilli</taxon>
        <taxon>Bacillales</taxon>
        <taxon>Bacillaceae</taxon>
        <taxon>Aureibacillus</taxon>
    </lineage>
</organism>
<dbReference type="InterPro" id="IPR004435">
    <property type="entry name" value="MobB_dom"/>
</dbReference>
<dbReference type="Gene3D" id="3.40.50.300">
    <property type="entry name" value="P-loop containing nucleotide triphosphate hydrolases"/>
    <property type="match status" value="1"/>
</dbReference>
<dbReference type="GO" id="GO:0006777">
    <property type="term" value="P:Mo-molybdopterin cofactor biosynthetic process"/>
    <property type="evidence" value="ECO:0007669"/>
    <property type="project" value="InterPro"/>
</dbReference>
<dbReference type="SUPFAM" id="SSF52540">
    <property type="entry name" value="P-loop containing nucleoside triphosphate hydrolases"/>
    <property type="match status" value="1"/>
</dbReference>
<dbReference type="PANTHER" id="PTHR40072">
    <property type="entry name" value="MOLYBDOPTERIN-GUANINE DINUCLEOTIDE BIOSYNTHESIS ADAPTER PROTEIN-RELATED"/>
    <property type="match status" value="1"/>
</dbReference>
<reference evidence="2 3" key="1">
    <citation type="submission" date="2019-03" db="EMBL/GenBank/DDBJ databases">
        <title>Genomic Encyclopedia of Type Strains, Phase IV (KMG-IV): sequencing the most valuable type-strain genomes for metagenomic binning, comparative biology and taxonomic classification.</title>
        <authorList>
            <person name="Goeker M."/>
        </authorList>
    </citation>
    <scope>NUCLEOTIDE SEQUENCE [LARGE SCALE GENOMIC DNA]</scope>
    <source>
        <strain evidence="2 3">DSM 28697</strain>
    </source>
</reference>
<dbReference type="GO" id="GO:0005525">
    <property type="term" value="F:GTP binding"/>
    <property type="evidence" value="ECO:0007669"/>
    <property type="project" value="InterPro"/>
</dbReference>
<name>A0A4R6U3V9_9BACI</name>
<evidence type="ECO:0000313" key="3">
    <source>
        <dbReference type="Proteomes" id="UP000295632"/>
    </source>
</evidence>
<comment type="caution">
    <text evidence="2">The sequence shown here is derived from an EMBL/GenBank/DDBJ whole genome shotgun (WGS) entry which is preliminary data.</text>
</comment>
<evidence type="ECO:0000259" key="1">
    <source>
        <dbReference type="Pfam" id="PF03205"/>
    </source>
</evidence>
<dbReference type="InterPro" id="IPR052539">
    <property type="entry name" value="MGD_biosynthesis_adapter"/>
</dbReference>
<dbReference type="InterPro" id="IPR027417">
    <property type="entry name" value="P-loop_NTPase"/>
</dbReference>
<protein>
    <submittedName>
        <fullName evidence="2">Molybdopterin-guanine dinucleotide biosynthesis protein B</fullName>
    </submittedName>
</protein>
<proteinExistence type="predicted"/>